<gene>
    <name evidence="1" type="ORF">KUF71_021264</name>
</gene>
<name>A0AAE1GZB0_9NEOP</name>
<dbReference type="AlphaFoldDB" id="A0AAE1GZB0"/>
<protein>
    <submittedName>
        <fullName evidence="1">THO complex subunit 2</fullName>
    </submittedName>
</protein>
<reference evidence="1" key="1">
    <citation type="submission" date="2021-07" db="EMBL/GenBank/DDBJ databases">
        <authorList>
            <person name="Catto M.A."/>
            <person name="Jacobson A."/>
            <person name="Kennedy G."/>
            <person name="Labadie P."/>
            <person name="Hunt B.G."/>
            <person name="Srinivasan R."/>
        </authorList>
    </citation>
    <scope>NUCLEOTIDE SEQUENCE</scope>
    <source>
        <strain evidence="1">PL_HMW_Pooled</strain>
        <tissue evidence="1">Head</tissue>
    </source>
</reference>
<dbReference type="EMBL" id="JAHWGI010000280">
    <property type="protein sequence ID" value="KAK3911603.1"/>
    <property type="molecule type" value="Genomic_DNA"/>
</dbReference>
<comment type="caution">
    <text evidence="1">The sequence shown here is derived from an EMBL/GenBank/DDBJ whole genome shotgun (WGS) entry which is preliminary data.</text>
</comment>
<evidence type="ECO:0000313" key="1">
    <source>
        <dbReference type="EMBL" id="KAK3911603.1"/>
    </source>
</evidence>
<reference evidence="1" key="2">
    <citation type="journal article" date="2023" name="BMC Genomics">
        <title>Pest status, molecular evolution, and epigenetic factors derived from the genome assembly of Frankliniella fusca, a thysanopteran phytovirus vector.</title>
        <authorList>
            <person name="Catto M.A."/>
            <person name="Labadie P.E."/>
            <person name="Jacobson A.L."/>
            <person name="Kennedy G.G."/>
            <person name="Srinivasan R."/>
            <person name="Hunt B.G."/>
        </authorList>
    </citation>
    <scope>NUCLEOTIDE SEQUENCE</scope>
    <source>
        <strain evidence="1">PL_HMW_Pooled</strain>
    </source>
</reference>
<evidence type="ECO:0000313" key="2">
    <source>
        <dbReference type="Proteomes" id="UP001219518"/>
    </source>
</evidence>
<proteinExistence type="predicted"/>
<sequence>MRLFLLPCCSDRFGSPRQSSSGQMLSVIWCHVIELIHFNAYLYIKNKVVLWANAFDVFPISSTLSLEKRVVYS</sequence>
<dbReference type="Proteomes" id="UP001219518">
    <property type="component" value="Unassembled WGS sequence"/>
</dbReference>
<keyword evidence="2" id="KW-1185">Reference proteome</keyword>
<organism evidence="1 2">
    <name type="scientific">Frankliniella fusca</name>
    <dbReference type="NCBI Taxonomy" id="407009"/>
    <lineage>
        <taxon>Eukaryota</taxon>
        <taxon>Metazoa</taxon>
        <taxon>Ecdysozoa</taxon>
        <taxon>Arthropoda</taxon>
        <taxon>Hexapoda</taxon>
        <taxon>Insecta</taxon>
        <taxon>Pterygota</taxon>
        <taxon>Neoptera</taxon>
        <taxon>Paraneoptera</taxon>
        <taxon>Thysanoptera</taxon>
        <taxon>Terebrantia</taxon>
        <taxon>Thripoidea</taxon>
        <taxon>Thripidae</taxon>
        <taxon>Frankliniella</taxon>
    </lineage>
</organism>
<accession>A0AAE1GZB0</accession>